<accession>A0A8A0RLT3</accession>
<dbReference type="InterPro" id="IPR013486">
    <property type="entry name" value="SpoIID/LytB"/>
</dbReference>
<dbReference type="Proteomes" id="UP000662904">
    <property type="component" value="Chromosome"/>
</dbReference>
<proteinExistence type="predicted"/>
<feature type="domain" description="Sporulation stage II protein D amidase enhancer LytB N-terminal" evidence="1">
    <location>
        <begin position="61"/>
        <end position="150"/>
    </location>
</feature>
<evidence type="ECO:0000313" key="2">
    <source>
        <dbReference type="EMBL" id="QSQ08479.1"/>
    </source>
</evidence>
<keyword evidence="3" id="KW-1185">Reference proteome</keyword>
<dbReference type="KEGG" id="kme:H0A61_00804"/>
<dbReference type="AlphaFoldDB" id="A0A8A0RLT3"/>
<dbReference type="EMBL" id="CP059066">
    <property type="protein sequence ID" value="QSQ08479.1"/>
    <property type="molecule type" value="Genomic_DNA"/>
</dbReference>
<evidence type="ECO:0000313" key="3">
    <source>
        <dbReference type="Proteomes" id="UP000662904"/>
    </source>
</evidence>
<name>A0A8A0RLT3_9FIRM</name>
<sequence>MRKYLRIITLSVLISLILLSFNGCIRGPFRKPVSEKPSIPERISRGAYREPQLTVYIADEKRTQKMNLEDYVAGVVAGEMKNDWPLEALAAQAIIARTYVLEFISSKGGSKYGNADISTDIEEAQAWNAQGVNDRIKKAVNMTRGKVAVYNGKYIKAWFHAHSGGTTAMAKEGLAYKGQEPPYIKSVKSPDIDAGPAEDRAWSAVFTRDEVRALLKDKLGRDVGPVESITIVDKGPSGRAVRLRVNGQEFSGPDFRIALGSTRMKSTLLTDLKIDGDKVVIKGKGYGHGVGMSQWGANAMAKQGKTPEEIVKFFFKDIDIVKLWR</sequence>
<reference evidence="2" key="1">
    <citation type="submission" date="2020-07" db="EMBL/GenBank/DDBJ databases">
        <title>Koleobacter methoxysyntrophicus gen. nov., sp. nov., a novel anaerobic bacterium isolated from deep subsurface oil field and proposal of Koleobacterales ord. nov. in the phylum Firmicutes.</title>
        <authorList>
            <person name="Sakamoto S."/>
            <person name="Tamaki H."/>
        </authorList>
    </citation>
    <scope>NUCLEOTIDE SEQUENCE</scope>
    <source>
        <strain evidence="2">NRmbB1</strain>
    </source>
</reference>
<dbReference type="GO" id="GO:0030435">
    <property type="term" value="P:sporulation resulting in formation of a cellular spore"/>
    <property type="evidence" value="ECO:0007669"/>
    <property type="project" value="InterPro"/>
</dbReference>
<gene>
    <name evidence="2" type="ORF">H0A61_00804</name>
</gene>
<dbReference type="RefSeq" id="WP_206708688.1">
    <property type="nucleotide sequence ID" value="NZ_CP059066.1"/>
</dbReference>
<dbReference type="InterPro" id="IPR013693">
    <property type="entry name" value="SpoIID/LytB_N"/>
</dbReference>
<dbReference type="Pfam" id="PF08486">
    <property type="entry name" value="SpoIID"/>
    <property type="match status" value="1"/>
</dbReference>
<organism evidence="2 3">
    <name type="scientific">Koleobacter methoxysyntrophicus</name>
    <dbReference type="NCBI Taxonomy" id="2751313"/>
    <lineage>
        <taxon>Bacteria</taxon>
        <taxon>Bacillati</taxon>
        <taxon>Bacillota</taxon>
        <taxon>Clostridia</taxon>
        <taxon>Koleobacterales</taxon>
        <taxon>Koleobacteraceae</taxon>
        <taxon>Koleobacter</taxon>
    </lineage>
</organism>
<dbReference type="NCBIfam" id="TIGR02669">
    <property type="entry name" value="SpoIID_LytB"/>
    <property type="match status" value="1"/>
</dbReference>
<evidence type="ECO:0000259" key="1">
    <source>
        <dbReference type="Pfam" id="PF08486"/>
    </source>
</evidence>
<protein>
    <recommendedName>
        <fullName evidence="1">Sporulation stage II protein D amidase enhancer LytB N-terminal domain-containing protein</fullName>
    </recommendedName>
</protein>